<dbReference type="PANTHER" id="PTHR47966:SF51">
    <property type="entry name" value="BETA-SITE APP-CLEAVING ENZYME, ISOFORM A-RELATED"/>
    <property type="match status" value="1"/>
</dbReference>
<feature type="region of interest" description="Disordered" evidence="5">
    <location>
        <begin position="27"/>
        <end position="101"/>
    </location>
</feature>
<feature type="disulfide bond" evidence="4">
    <location>
        <begin position="191"/>
        <end position="196"/>
    </location>
</feature>
<dbReference type="GO" id="GO:0006508">
    <property type="term" value="P:proteolysis"/>
    <property type="evidence" value="ECO:0007669"/>
    <property type="project" value="InterPro"/>
</dbReference>
<evidence type="ECO:0000256" key="3">
    <source>
        <dbReference type="PIRSR" id="PIRSR601461-1"/>
    </source>
</evidence>
<dbReference type="EMBL" id="CH964232">
    <property type="protein sequence ID" value="EDW80651.1"/>
    <property type="molecule type" value="Genomic_DNA"/>
</dbReference>
<dbReference type="PhylomeDB" id="B4N9T6"/>
<dbReference type="PANTHER" id="PTHR47966">
    <property type="entry name" value="BETA-SITE APP-CLEAVING ENZYME, ISOFORM A-RELATED"/>
    <property type="match status" value="1"/>
</dbReference>
<keyword evidence="2 4" id="KW-1015">Disulfide bond</keyword>
<dbReference type="InParanoid" id="B4N9T6"/>
<name>B4N9T6_DROWI</name>
<dbReference type="InterPro" id="IPR001461">
    <property type="entry name" value="Aspartic_peptidase_A1"/>
</dbReference>
<gene>
    <name evidence="8" type="primary">Dwil\GK11643</name>
    <name evidence="8" type="ORF">Dwil_GK11643</name>
</gene>
<evidence type="ECO:0000256" key="6">
    <source>
        <dbReference type="SAM" id="SignalP"/>
    </source>
</evidence>
<dbReference type="FunCoup" id="B4N9T6">
    <property type="interactions" value="191"/>
</dbReference>
<dbReference type="MEROPS" id="A01.A04"/>
<dbReference type="InterPro" id="IPR021109">
    <property type="entry name" value="Peptidase_aspartic_dom_sf"/>
</dbReference>
<evidence type="ECO:0000313" key="8">
    <source>
        <dbReference type="EMBL" id="EDW80651.1"/>
    </source>
</evidence>
<protein>
    <recommendedName>
        <fullName evidence="7">Peptidase A1 domain-containing protein</fullName>
    </recommendedName>
</protein>
<keyword evidence="8" id="KW-0378">Hydrolase</keyword>
<feature type="active site" evidence="3">
    <location>
        <position position="363"/>
    </location>
</feature>
<dbReference type="STRING" id="7260.B4N9T6"/>
<evidence type="ECO:0000313" key="9">
    <source>
        <dbReference type="Proteomes" id="UP000007798"/>
    </source>
</evidence>
<evidence type="ECO:0000256" key="5">
    <source>
        <dbReference type="SAM" id="MobiDB-lite"/>
    </source>
</evidence>
<dbReference type="PRINTS" id="PR00792">
    <property type="entry name" value="PEPSIN"/>
</dbReference>
<sequence>MRCRLLFVCLLVCLLVLLVESKGRNRRNSRALAVREQKSGNHATARGNRARVRGNRLRAKPGRSLAKNKSKSRRRKLNAAKKKRNAKRSKAAKAASKTKKLSSARSGAKFIRVPLDFKSNFVRTTDNLRGERAFLSGKYGISFATTSGTATLTNVKNMEYTCKMTIGTPAQKFTVLPDTGSSNIWVPGLNCKSKACKNHKRFKPAKSSTFVKNGKAFSITYGSGSVSGRLGQDTVRVAGLAVANQTFAMTTKEPGSTFVSADFDGILGLGYQAISENNVRTIWQNMCSQDVISSCVFSVCMKGGGSSTRGGELIFGSTDTSTYTGSNSYTYTPVTVQGYWQFKLQSVSIGSDETAGESQAICDTGTSLIAAPKKAFAAINKKIGCHTTTSGECWMKCSKKIPDITFKIGGTKFTMAGNKLKLKVKTTKGNTVCISAITYMETSFWILGDAFIRHFCVVFDASKNRIGFATTTS</sequence>
<dbReference type="KEGG" id="dwi:6647431"/>
<dbReference type="OMA" id="TCKMNIG"/>
<dbReference type="AlphaFoldDB" id="B4N9T6"/>
<proteinExistence type="inferred from homology"/>
<dbReference type="Gene3D" id="2.40.70.10">
    <property type="entry name" value="Acid Proteases"/>
    <property type="match status" value="2"/>
</dbReference>
<evidence type="ECO:0000259" key="7">
    <source>
        <dbReference type="PROSITE" id="PS51767"/>
    </source>
</evidence>
<accession>B4N9T6</accession>
<organism evidence="8 9">
    <name type="scientific">Drosophila willistoni</name>
    <name type="common">Fruit fly</name>
    <dbReference type="NCBI Taxonomy" id="7260"/>
    <lineage>
        <taxon>Eukaryota</taxon>
        <taxon>Metazoa</taxon>
        <taxon>Ecdysozoa</taxon>
        <taxon>Arthropoda</taxon>
        <taxon>Hexapoda</taxon>
        <taxon>Insecta</taxon>
        <taxon>Pterygota</taxon>
        <taxon>Neoptera</taxon>
        <taxon>Endopterygota</taxon>
        <taxon>Diptera</taxon>
        <taxon>Brachycera</taxon>
        <taxon>Muscomorpha</taxon>
        <taxon>Ephydroidea</taxon>
        <taxon>Drosophilidae</taxon>
        <taxon>Drosophila</taxon>
        <taxon>Sophophora</taxon>
    </lineage>
</organism>
<dbReference type="FunFam" id="2.40.70.10:FF:000004">
    <property type="entry name" value="Pepsin A"/>
    <property type="match status" value="1"/>
</dbReference>
<dbReference type="GO" id="GO:0005764">
    <property type="term" value="C:lysosome"/>
    <property type="evidence" value="ECO:0007669"/>
    <property type="project" value="TreeGrafter"/>
</dbReference>
<feature type="chain" id="PRO_5002816664" description="Peptidase A1 domain-containing protein" evidence="6">
    <location>
        <begin position="22"/>
        <end position="473"/>
    </location>
</feature>
<dbReference type="Proteomes" id="UP000007798">
    <property type="component" value="Unassembled WGS sequence"/>
</dbReference>
<feature type="compositionally biased region" description="Basic residues" evidence="5">
    <location>
        <begin position="48"/>
        <end position="101"/>
    </location>
</feature>
<reference evidence="8 9" key="1">
    <citation type="journal article" date="2007" name="Nature">
        <title>Evolution of genes and genomes on the Drosophila phylogeny.</title>
        <authorList>
            <consortium name="Drosophila 12 Genomes Consortium"/>
            <person name="Clark A.G."/>
            <person name="Eisen M.B."/>
            <person name="Smith D.R."/>
            <person name="Bergman C.M."/>
            <person name="Oliver B."/>
            <person name="Markow T.A."/>
            <person name="Kaufman T.C."/>
            <person name="Kellis M."/>
            <person name="Gelbart W."/>
            <person name="Iyer V.N."/>
            <person name="Pollard D.A."/>
            <person name="Sackton T.B."/>
            <person name="Larracuente A.M."/>
            <person name="Singh N.D."/>
            <person name="Abad J.P."/>
            <person name="Abt D.N."/>
            <person name="Adryan B."/>
            <person name="Aguade M."/>
            <person name="Akashi H."/>
            <person name="Anderson W.W."/>
            <person name="Aquadro C.F."/>
            <person name="Ardell D.H."/>
            <person name="Arguello R."/>
            <person name="Artieri C.G."/>
            <person name="Barbash D.A."/>
            <person name="Barker D."/>
            <person name="Barsanti P."/>
            <person name="Batterham P."/>
            <person name="Batzoglou S."/>
            <person name="Begun D."/>
            <person name="Bhutkar A."/>
            <person name="Blanco E."/>
            <person name="Bosak S.A."/>
            <person name="Bradley R.K."/>
            <person name="Brand A.D."/>
            <person name="Brent M.R."/>
            <person name="Brooks A.N."/>
            <person name="Brown R.H."/>
            <person name="Butlin R.K."/>
            <person name="Caggese C."/>
            <person name="Calvi B.R."/>
            <person name="Bernardo de Carvalho A."/>
            <person name="Caspi A."/>
            <person name="Castrezana S."/>
            <person name="Celniker S.E."/>
            <person name="Chang J.L."/>
            <person name="Chapple C."/>
            <person name="Chatterji S."/>
            <person name="Chinwalla A."/>
            <person name="Civetta A."/>
            <person name="Clifton S.W."/>
            <person name="Comeron J.M."/>
            <person name="Costello J.C."/>
            <person name="Coyne J.A."/>
            <person name="Daub J."/>
            <person name="David R.G."/>
            <person name="Delcher A.L."/>
            <person name="Delehaunty K."/>
            <person name="Do C.B."/>
            <person name="Ebling H."/>
            <person name="Edwards K."/>
            <person name="Eickbush T."/>
            <person name="Evans J.D."/>
            <person name="Filipski A."/>
            <person name="Findeiss S."/>
            <person name="Freyhult E."/>
            <person name="Fulton L."/>
            <person name="Fulton R."/>
            <person name="Garcia A.C."/>
            <person name="Gardiner A."/>
            <person name="Garfield D.A."/>
            <person name="Garvin B.E."/>
            <person name="Gibson G."/>
            <person name="Gilbert D."/>
            <person name="Gnerre S."/>
            <person name="Godfrey J."/>
            <person name="Good R."/>
            <person name="Gotea V."/>
            <person name="Gravely B."/>
            <person name="Greenberg A.J."/>
            <person name="Griffiths-Jones S."/>
            <person name="Gross S."/>
            <person name="Guigo R."/>
            <person name="Gustafson E.A."/>
            <person name="Haerty W."/>
            <person name="Hahn M.W."/>
            <person name="Halligan D.L."/>
            <person name="Halpern A.L."/>
            <person name="Halter G.M."/>
            <person name="Han M.V."/>
            <person name="Heger A."/>
            <person name="Hillier L."/>
            <person name="Hinrichs A.S."/>
            <person name="Holmes I."/>
            <person name="Hoskins R.A."/>
            <person name="Hubisz M.J."/>
            <person name="Hultmark D."/>
            <person name="Huntley M.A."/>
            <person name="Jaffe D.B."/>
            <person name="Jagadeeshan S."/>
            <person name="Jeck W.R."/>
            <person name="Johnson J."/>
            <person name="Jones C.D."/>
            <person name="Jordan W.C."/>
            <person name="Karpen G.H."/>
            <person name="Kataoka E."/>
            <person name="Keightley P.D."/>
            <person name="Kheradpour P."/>
            <person name="Kirkness E.F."/>
            <person name="Koerich L.B."/>
            <person name="Kristiansen K."/>
            <person name="Kudrna D."/>
            <person name="Kulathinal R.J."/>
            <person name="Kumar S."/>
            <person name="Kwok R."/>
            <person name="Lander E."/>
            <person name="Langley C.H."/>
            <person name="Lapoint R."/>
            <person name="Lazzaro B.P."/>
            <person name="Lee S.J."/>
            <person name="Levesque L."/>
            <person name="Li R."/>
            <person name="Lin C.F."/>
            <person name="Lin M.F."/>
            <person name="Lindblad-Toh K."/>
            <person name="Llopart A."/>
            <person name="Long M."/>
            <person name="Low L."/>
            <person name="Lozovsky E."/>
            <person name="Lu J."/>
            <person name="Luo M."/>
            <person name="Machado C.A."/>
            <person name="Makalowski W."/>
            <person name="Marzo M."/>
            <person name="Matsuda M."/>
            <person name="Matzkin L."/>
            <person name="McAllister B."/>
            <person name="McBride C.S."/>
            <person name="McKernan B."/>
            <person name="McKernan K."/>
            <person name="Mendez-Lago M."/>
            <person name="Minx P."/>
            <person name="Mollenhauer M.U."/>
            <person name="Montooth K."/>
            <person name="Mount S.M."/>
            <person name="Mu X."/>
            <person name="Myers E."/>
            <person name="Negre B."/>
            <person name="Newfeld S."/>
            <person name="Nielsen R."/>
            <person name="Noor M.A."/>
            <person name="O'Grady P."/>
            <person name="Pachter L."/>
            <person name="Papaceit M."/>
            <person name="Parisi M.J."/>
            <person name="Parisi M."/>
            <person name="Parts L."/>
            <person name="Pedersen J.S."/>
            <person name="Pesole G."/>
            <person name="Phillippy A.M."/>
            <person name="Ponting C.P."/>
            <person name="Pop M."/>
            <person name="Porcelli D."/>
            <person name="Powell J.R."/>
            <person name="Prohaska S."/>
            <person name="Pruitt K."/>
            <person name="Puig M."/>
            <person name="Quesneville H."/>
            <person name="Ram K.R."/>
            <person name="Rand D."/>
            <person name="Rasmussen M.D."/>
            <person name="Reed L.K."/>
            <person name="Reenan R."/>
            <person name="Reily A."/>
            <person name="Remington K.A."/>
            <person name="Rieger T.T."/>
            <person name="Ritchie M.G."/>
            <person name="Robin C."/>
            <person name="Rogers Y.H."/>
            <person name="Rohde C."/>
            <person name="Rozas J."/>
            <person name="Rubenfield M.J."/>
            <person name="Ruiz A."/>
            <person name="Russo S."/>
            <person name="Salzberg S.L."/>
            <person name="Sanchez-Gracia A."/>
            <person name="Saranga D.J."/>
            <person name="Sato H."/>
            <person name="Schaeffer S.W."/>
            <person name="Schatz M.C."/>
            <person name="Schlenke T."/>
            <person name="Schwartz R."/>
            <person name="Segarra C."/>
            <person name="Singh R.S."/>
            <person name="Sirot L."/>
            <person name="Sirota M."/>
            <person name="Sisneros N.B."/>
            <person name="Smith C.D."/>
            <person name="Smith T.F."/>
            <person name="Spieth J."/>
            <person name="Stage D.E."/>
            <person name="Stark A."/>
            <person name="Stephan W."/>
            <person name="Strausberg R.L."/>
            <person name="Strempel S."/>
            <person name="Sturgill D."/>
            <person name="Sutton G."/>
            <person name="Sutton G.G."/>
            <person name="Tao W."/>
            <person name="Teichmann S."/>
            <person name="Tobari Y.N."/>
            <person name="Tomimura Y."/>
            <person name="Tsolas J.M."/>
            <person name="Valente V.L."/>
            <person name="Venter E."/>
            <person name="Venter J.C."/>
            <person name="Vicario S."/>
            <person name="Vieira F.G."/>
            <person name="Vilella A.J."/>
            <person name="Villasante A."/>
            <person name="Walenz B."/>
            <person name="Wang J."/>
            <person name="Wasserman M."/>
            <person name="Watts T."/>
            <person name="Wilson D."/>
            <person name="Wilson R.K."/>
            <person name="Wing R.A."/>
            <person name="Wolfner M.F."/>
            <person name="Wong A."/>
            <person name="Wong G.K."/>
            <person name="Wu C.I."/>
            <person name="Wu G."/>
            <person name="Yamamoto D."/>
            <person name="Yang H.P."/>
            <person name="Yang S.P."/>
            <person name="Yorke J.A."/>
            <person name="Yoshida K."/>
            <person name="Zdobnov E."/>
            <person name="Zhang P."/>
            <person name="Zhang Y."/>
            <person name="Zimin A.V."/>
            <person name="Baldwin J."/>
            <person name="Abdouelleil A."/>
            <person name="Abdulkadir J."/>
            <person name="Abebe A."/>
            <person name="Abera B."/>
            <person name="Abreu J."/>
            <person name="Acer S.C."/>
            <person name="Aftuck L."/>
            <person name="Alexander A."/>
            <person name="An P."/>
            <person name="Anderson E."/>
            <person name="Anderson S."/>
            <person name="Arachi H."/>
            <person name="Azer M."/>
            <person name="Bachantsang P."/>
            <person name="Barry A."/>
            <person name="Bayul T."/>
            <person name="Berlin A."/>
            <person name="Bessette D."/>
            <person name="Bloom T."/>
            <person name="Blye J."/>
            <person name="Boguslavskiy L."/>
            <person name="Bonnet C."/>
            <person name="Boukhgalter B."/>
            <person name="Bourzgui I."/>
            <person name="Brown A."/>
            <person name="Cahill P."/>
            <person name="Channer S."/>
            <person name="Cheshatsang Y."/>
            <person name="Chuda L."/>
            <person name="Citroen M."/>
            <person name="Collymore A."/>
            <person name="Cooke P."/>
            <person name="Costello M."/>
            <person name="D'Aco K."/>
            <person name="Daza R."/>
            <person name="De Haan G."/>
            <person name="DeGray S."/>
            <person name="DeMaso C."/>
            <person name="Dhargay N."/>
            <person name="Dooley K."/>
            <person name="Dooley E."/>
            <person name="Doricent M."/>
            <person name="Dorje P."/>
            <person name="Dorjee K."/>
            <person name="Dupes A."/>
            <person name="Elong R."/>
            <person name="Falk J."/>
            <person name="Farina A."/>
            <person name="Faro S."/>
            <person name="Ferguson D."/>
            <person name="Fisher S."/>
            <person name="Foley C.D."/>
            <person name="Franke A."/>
            <person name="Friedrich D."/>
            <person name="Gadbois L."/>
            <person name="Gearin G."/>
            <person name="Gearin C.R."/>
            <person name="Giannoukos G."/>
            <person name="Goode T."/>
            <person name="Graham J."/>
            <person name="Grandbois E."/>
            <person name="Grewal S."/>
            <person name="Gyaltsen K."/>
            <person name="Hafez N."/>
            <person name="Hagos B."/>
            <person name="Hall J."/>
            <person name="Henson C."/>
            <person name="Hollinger A."/>
            <person name="Honan T."/>
            <person name="Huard M.D."/>
            <person name="Hughes L."/>
            <person name="Hurhula B."/>
            <person name="Husby M.E."/>
            <person name="Kamat A."/>
            <person name="Kanga B."/>
            <person name="Kashin S."/>
            <person name="Khazanovich D."/>
            <person name="Kisner P."/>
            <person name="Lance K."/>
            <person name="Lara M."/>
            <person name="Lee W."/>
            <person name="Lennon N."/>
            <person name="Letendre F."/>
            <person name="LeVine R."/>
            <person name="Lipovsky A."/>
            <person name="Liu X."/>
            <person name="Liu J."/>
            <person name="Liu S."/>
            <person name="Lokyitsang T."/>
            <person name="Lokyitsang Y."/>
            <person name="Lubonja R."/>
            <person name="Lui A."/>
            <person name="MacDonald P."/>
            <person name="Magnisalis V."/>
            <person name="Maru K."/>
            <person name="Matthews C."/>
            <person name="McCusker W."/>
            <person name="McDonough S."/>
            <person name="Mehta T."/>
            <person name="Meldrim J."/>
            <person name="Meneus L."/>
            <person name="Mihai O."/>
            <person name="Mihalev A."/>
            <person name="Mihova T."/>
            <person name="Mittelman R."/>
            <person name="Mlenga V."/>
            <person name="Montmayeur A."/>
            <person name="Mulrain L."/>
            <person name="Navidi A."/>
            <person name="Naylor J."/>
            <person name="Negash T."/>
            <person name="Nguyen T."/>
            <person name="Nguyen N."/>
            <person name="Nicol R."/>
            <person name="Norbu C."/>
            <person name="Norbu N."/>
            <person name="Novod N."/>
            <person name="O'Neill B."/>
            <person name="Osman S."/>
            <person name="Markiewicz E."/>
            <person name="Oyono O.L."/>
            <person name="Patti C."/>
            <person name="Phunkhang P."/>
            <person name="Pierre F."/>
            <person name="Priest M."/>
            <person name="Raghuraman S."/>
            <person name="Rege F."/>
            <person name="Reyes R."/>
            <person name="Rise C."/>
            <person name="Rogov P."/>
            <person name="Ross K."/>
            <person name="Ryan E."/>
            <person name="Settipalli S."/>
            <person name="Shea T."/>
            <person name="Sherpa N."/>
            <person name="Shi L."/>
            <person name="Shih D."/>
            <person name="Sparrow T."/>
            <person name="Spaulding J."/>
            <person name="Stalker J."/>
            <person name="Stange-Thomann N."/>
            <person name="Stavropoulos S."/>
            <person name="Stone C."/>
            <person name="Strader C."/>
            <person name="Tesfaye S."/>
            <person name="Thomson T."/>
            <person name="Thoulutsang Y."/>
            <person name="Thoulutsang D."/>
            <person name="Topham K."/>
            <person name="Topping I."/>
            <person name="Tsamla T."/>
            <person name="Vassiliev H."/>
            <person name="Vo A."/>
            <person name="Wangchuk T."/>
            <person name="Wangdi T."/>
            <person name="Weiand M."/>
            <person name="Wilkinson J."/>
            <person name="Wilson A."/>
            <person name="Yadav S."/>
            <person name="Young G."/>
            <person name="Yu Q."/>
            <person name="Zembek L."/>
            <person name="Zhong D."/>
            <person name="Zimmer A."/>
            <person name="Zwirko Z."/>
            <person name="Jaffe D.B."/>
            <person name="Alvarez P."/>
            <person name="Brockman W."/>
            <person name="Butler J."/>
            <person name="Chin C."/>
            <person name="Gnerre S."/>
            <person name="Grabherr M."/>
            <person name="Kleber M."/>
            <person name="Mauceli E."/>
            <person name="MacCallum I."/>
        </authorList>
    </citation>
    <scope>NUCLEOTIDE SEQUENCE [LARGE SCALE GENOMIC DNA]</scope>
    <source>
        <strain evidence="9">Tucson 14030-0811.24</strain>
    </source>
</reference>
<dbReference type="GO" id="GO:0004190">
    <property type="term" value="F:aspartic-type endopeptidase activity"/>
    <property type="evidence" value="ECO:0007669"/>
    <property type="project" value="InterPro"/>
</dbReference>
<evidence type="ECO:0000256" key="2">
    <source>
        <dbReference type="ARBA" id="ARBA00023157"/>
    </source>
</evidence>
<dbReference type="HOGENOM" id="CLU_013253_3_2_1"/>
<dbReference type="Pfam" id="PF00026">
    <property type="entry name" value="Asp"/>
    <property type="match status" value="1"/>
</dbReference>
<keyword evidence="6" id="KW-0732">Signal</keyword>
<dbReference type="OrthoDB" id="2747330at2759"/>
<feature type="signal peptide" evidence="6">
    <location>
        <begin position="1"/>
        <end position="21"/>
    </location>
</feature>
<feature type="active site" evidence="3">
    <location>
        <position position="178"/>
    </location>
</feature>
<dbReference type="InterPro" id="IPR033121">
    <property type="entry name" value="PEPTIDASE_A1"/>
</dbReference>
<evidence type="ECO:0000256" key="1">
    <source>
        <dbReference type="ARBA" id="ARBA00007447"/>
    </source>
</evidence>
<feature type="domain" description="Peptidase A1" evidence="7">
    <location>
        <begin position="160"/>
        <end position="469"/>
    </location>
</feature>
<dbReference type="eggNOG" id="KOG1339">
    <property type="taxonomic scope" value="Eukaryota"/>
</dbReference>
<comment type="similarity">
    <text evidence="1">Belongs to the peptidase A1 family.</text>
</comment>
<evidence type="ECO:0000256" key="4">
    <source>
        <dbReference type="PIRSR" id="PIRSR601461-2"/>
    </source>
</evidence>
<dbReference type="SUPFAM" id="SSF50630">
    <property type="entry name" value="Acid proteases"/>
    <property type="match status" value="1"/>
</dbReference>
<dbReference type="PROSITE" id="PS51767">
    <property type="entry name" value="PEPTIDASE_A1"/>
    <property type="match status" value="1"/>
</dbReference>
<keyword evidence="9" id="KW-1185">Reference proteome</keyword>